<organism evidence="2 3">
    <name type="scientific">Ethanoligenens harbinense (strain DSM 18485 / JCM 12961 / CGMCC 1.5033 / YUAN-3)</name>
    <dbReference type="NCBI Taxonomy" id="663278"/>
    <lineage>
        <taxon>Bacteria</taxon>
        <taxon>Bacillati</taxon>
        <taxon>Bacillota</taxon>
        <taxon>Clostridia</taxon>
        <taxon>Eubacteriales</taxon>
        <taxon>Oscillospiraceae</taxon>
        <taxon>Ethanoligenens</taxon>
    </lineage>
</organism>
<proteinExistence type="predicted"/>
<sequence>MLRRLLFLAVAVAALALLSACGTQPRQSKSSTAEAIPSSLHGGTIDSTLPATADLNTMARTYASTPGRIALSLIICRLDRSSYLQPLAQKSAQDLFSMLREVAAQNSQTLESLNTQFHLTDILSSEGIYVQIHANAADPLSTPIAPAPDWITQFQSAYASLSSASSQA</sequence>
<dbReference type="PROSITE" id="PS51257">
    <property type="entry name" value="PROKAR_LIPOPROTEIN"/>
    <property type="match status" value="1"/>
</dbReference>
<protein>
    <recommendedName>
        <fullName evidence="4">Lipoprotein</fullName>
    </recommendedName>
</protein>
<keyword evidence="1" id="KW-0732">Signal</keyword>
<evidence type="ECO:0000256" key="1">
    <source>
        <dbReference type="SAM" id="SignalP"/>
    </source>
</evidence>
<feature type="chain" id="PRO_5039337527" description="Lipoprotein" evidence="1">
    <location>
        <begin position="20"/>
        <end position="168"/>
    </location>
</feature>
<accession>E6U2J1</accession>
<evidence type="ECO:0000313" key="3">
    <source>
        <dbReference type="Proteomes" id="UP000001551"/>
    </source>
</evidence>
<dbReference type="Proteomes" id="UP000001551">
    <property type="component" value="Chromosome"/>
</dbReference>
<dbReference type="EMBL" id="CP002400">
    <property type="protein sequence ID" value="ADU26282.1"/>
    <property type="molecule type" value="Genomic_DNA"/>
</dbReference>
<feature type="signal peptide" evidence="1">
    <location>
        <begin position="1"/>
        <end position="19"/>
    </location>
</feature>
<evidence type="ECO:0008006" key="4">
    <source>
        <dbReference type="Google" id="ProtNLM"/>
    </source>
</evidence>
<keyword evidence="3" id="KW-1185">Reference proteome</keyword>
<dbReference type="HOGENOM" id="CLU_1583991_0_0_9"/>
<name>E6U2J1_ETHHY</name>
<dbReference type="KEGG" id="eha:Ethha_0713"/>
<gene>
    <name evidence="2" type="ordered locus">Ethha_0713</name>
</gene>
<reference evidence="2 3" key="1">
    <citation type="submission" date="2010-12" db="EMBL/GenBank/DDBJ databases">
        <title>Complete sequence of Ethanoligenens harbinense YUAN-3.</title>
        <authorList>
            <person name="Lucas S."/>
            <person name="Copeland A."/>
            <person name="Lapidus A."/>
            <person name="Cheng J.-F."/>
            <person name="Bruce D."/>
            <person name="Goodwin L."/>
            <person name="Pitluck S."/>
            <person name="Chertkov O."/>
            <person name="Misra M."/>
            <person name="Detter J.C."/>
            <person name="Han C."/>
            <person name="Tapia R."/>
            <person name="Land M."/>
            <person name="Hauser L."/>
            <person name="Jeffries C."/>
            <person name="Kyrpides N."/>
            <person name="Ivanova N."/>
            <person name="Mikhailova N."/>
            <person name="Wang A."/>
            <person name="Mouttaki H."/>
            <person name="He Z."/>
            <person name="Zhou J."/>
            <person name="Hemme C.L."/>
            <person name="Woyke T."/>
        </authorList>
    </citation>
    <scope>NUCLEOTIDE SEQUENCE [LARGE SCALE GENOMIC DNA]</scope>
    <source>
        <strain evidence="3">DSM 18485 / JCM 12961 / CGMCC 1.5033 / YUAN-3</strain>
    </source>
</reference>
<dbReference type="RefSeq" id="WP_013484652.1">
    <property type="nucleotide sequence ID" value="NC_014828.1"/>
</dbReference>
<evidence type="ECO:0000313" key="2">
    <source>
        <dbReference type="EMBL" id="ADU26282.1"/>
    </source>
</evidence>
<dbReference type="AlphaFoldDB" id="E6U2J1"/>